<evidence type="ECO:0000256" key="3">
    <source>
        <dbReference type="ARBA" id="ARBA00022475"/>
    </source>
</evidence>
<accession>A0A853F6H3</accession>
<dbReference type="Proteomes" id="UP000580517">
    <property type="component" value="Unassembled WGS sequence"/>
</dbReference>
<protein>
    <submittedName>
        <fullName evidence="7">Metal ABC transporter ATP-binding protein</fullName>
    </submittedName>
</protein>
<dbReference type="PANTHER" id="PTHR42734:SF5">
    <property type="entry name" value="IRON TRANSPORT SYSTEM ATP-BINDING PROTEIN HI_0361-RELATED"/>
    <property type="match status" value="1"/>
</dbReference>
<proteinExistence type="inferred from homology"/>
<keyword evidence="4" id="KW-0547">Nucleotide-binding</keyword>
<comment type="caution">
    <text evidence="7">The sequence shown here is derived from an EMBL/GenBank/DDBJ whole genome shotgun (WGS) entry which is preliminary data.</text>
</comment>
<dbReference type="PROSITE" id="PS00211">
    <property type="entry name" value="ABC_TRANSPORTER_1"/>
    <property type="match status" value="1"/>
</dbReference>
<organism evidence="7 8">
    <name type="scientific">Allopusillimonas soli</name>
    <dbReference type="NCBI Taxonomy" id="659016"/>
    <lineage>
        <taxon>Bacteria</taxon>
        <taxon>Pseudomonadati</taxon>
        <taxon>Pseudomonadota</taxon>
        <taxon>Betaproteobacteria</taxon>
        <taxon>Burkholderiales</taxon>
        <taxon>Alcaligenaceae</taxon>
        <taxon>Allopusillimonas</taxon>
    </lineage>
</organism>
<dbReference type="AlphaFoldDB" id="A0A853F6H3"/>
<dbReference type="Pfam" id="PF00005">
    <property type="entry name" value="ABC_tran"/>
    <property type="match status" value="1"/>
</dbReference>
<reference evidence="7 8" key="1">
    <citation type="submission" date="2020-07" db="EMBL/GenBank/DDBJ databases">
        <title>Taxonomic revisions and descriptions of new bacterial species based on genomic comparisons in the high-G+C-content subgroup of the family Alcaligenaceae.</title>
        <authorList>
            <person name="Szabo A."/>
            <person name="Felfoldi T."/>
        </authorList>
    </citation>
    <scope>NUCLEOTIDE SEQUENCE [LARGE SCALE GENOMIC DNA]</scope>
    <source>
        <strain evidence="7 8">DSM 25264</strain>
    </source>
</reference>
<name>A0A853F6H3_9BURK</name>
<evidence type="ECO:0000256" key="4">
    <source>
        <dbReference type="ARBA" id="ARBA00022741"/>
    </source>
</evidence>
<evidence type="ECO:0000256" key="1">
    <source>
        <dbReference type="ARBA" id="ARBA00005417"/>
    </source>
</evidence>
<dbReference type="GO" id="GO:0005524">
    <property type="term" value="F:ATP binding"/>
    <property type="evidence" value="ECO:0007669"/>
    <property type="project" value="UniProtKB-KW"/>
</dbReference>
<comment type="similarity">
    <text evidence="1">Belongs to the ABC transporter superfamily.</text>
</comment>
<dbReference type="Gene3D" id="3.40.50.300">
    <property type="entry name" value="P-loop containing nucleotide triphosphate hydrolases"/>
    <property type="match status" value="1"/>
</dbReference>
<dbReference type="PROSITE" id="PS50893">
    <property type="entry name" value="ABC_TRANSPORTER_2"/>
    <property type="match status" value="1"/>
</dbReference>
<evidence type="ECO:0000256" key="5">
    <source>
        <dbReference type="ARBA" id="ARBA00022840"/>
    </source>
</evidence>
<dbReference type="InterPro" id="IPR003439">
    <property type="entry name" value="ABC_transporter-like_ATP-bd"/>
</dbReference>
<keyword evidence="8" id="KW-1185">Reference proteome</keyword>
<evidence type="ECO:0000313" key="7">
    <source>
        <dbReference type="EMBL" id="NYT35438.1"/>
    </source>
</evidence>
<evidence type="ECO:0000259" key="6">
    <source>
        <dbReference type="PROSITE" id="PS50893"/>
    </source>
</evidence>
<dbReference type="CDD" id="cd03235">
    <property type="entry name" value="ABC_Metallic_Cations"/>
    <property type="match status" value="1"/>
</dbReference>
<keyword evidence="5 7" id="KW-0067">ATP-binding</keyword>
<gene>
    <name evidence="7" type="ORF">H0A68_01010</name>
</gene>
<dbReference type="SMART" id="SM00382">
    <property type="entry name" value="AAA"/>
    <property type="match status" value="1"/>
</dbReference>
<keyword evidence="3" id="KW-1003">Cell membrane</keyword>
<dbReference type="GO" id="GO:0016887">
    <property type="term" value="F:ATP hydrolysis activity"/>
    <property type="evidence" value="ECO:0007669"/>
    <property type="project" value="InterPro"/>
</dbReference>
<dbReference type="InterPro" id="IPR003593">
    <property type="entry name" value="AAA+_ATPase"/>
</dbReference>
<keyword evidence="3" id="KW-0472">Membrane</keyword>
<dbReference type="InterPro" id="IPR027417">
    <property type="entry name" value="P-loop_NTPase"/>
</dbReference>
<dbReference type="RefSeq" id="WP_129967316.1">
    <property type="nucleotide sequence ID" value="NZ_JACCEW010000001.1"/>
</dbReference>
<dbReference type="EMBL" id="JACCEW010000001">
    <property type="protein sequence ID" value="NYT35438.1"/>
    <property type="molecule type" value="Genomic_DNA"/>
</dbReference>
<feature type="domain" description="ABC transporter" evidence="6">
    <location>
        <begin position="23"/>
        <end position="260"/>
    </location>
</feature>
<dbReference type="InterPro" id="IPR017871">
    <property type="entry name" value="ABC_transporter-like_CS"/>
</dbReference>
<evidence type="ECO:0000256" key="2">
    <source>
        <dbReference type="ARBA" id="ARBA00022448"/>
    </source>
</evidence>
<dbReference type="SUPFAM" id="SSF52540">
    <property type="entry name" value="P-loop containing nucleoside triphosphate hydrolases"/>
    <property type="match status" value="1"/>
</dbReference>
<dbReference type="OrthoDB" id="9806726at2"/>
<sequence>MMPLPHGLRSLPTAQACGPAAALDIRGLTVSYGGTSALFSVDYSVPTGCMSAIVGPNGAGKSTLAKAALGLIPRLSGDIRVFGSPVGQVMHRVAYVPQRADIDWDFPATVFDVVAMGTHRRLGWLRWWRRTNRSVIQYCLERVGMDNFADRQIGALSGGQQQRVFVARALAQEADLYILDEPFAGVDAAAEHTLASVLRGLAAHGKSVVCIHHDLSTVGEYFQHGMLLNVRPIACGTIQQAFTPANLQEAYGGRLAASQIGRLRGEMGSQAPVPAPMGATP</sequence>
<dbReference type="InterPro" id="IPR050153">
    <property type="entry name" value="Metal_Ion_Import_ABC"/>
</dbReference>
<evidence type="ECO:0000313" key="8">
    <source>
        <dbReference type="Proteomes" id="UP000580517"/>
    </source>
</evidence>
<dbReference type="PANTHER" id="PTHR42734">
    <property type="entry name" value="METAL TRANSPORT SYSTEM ATP-BINDING PROTEIN TM_0124-RELATED"/>
    <property type="match status" value="1"/>
</dbReference>
<keyword evidence="2" id="KW-0813">Transport</keyword>